<dbReference type="Proteomes" id="UP000799324">
    <property type="component" value="Unassembled WGS sequence"/>
</dbReference>
<organism evidence="1 2">
    <name type="scientific">Lophiostoma macrostomum CBS 122681</name>
    <dbReference type="NCBI Taxonomy" id="1314788"/>
    <lineage>
        <taxon>Eukaryota</taxon>
        <taxon>Fungi</taxon>
        <taxon>Dikarya</taxon>
        <taxon>Ascomycota</taxon>
        <taxon>Pezizomycotina</taxon>
        <taxon>Dothideomycetes</taxon>
        <taxon>Pleosporomycetidae</taxon>
        <taxon>Pleosporales</taxon>
        <taxon>Lophiostomataceae</taxon>
        <taxon>Lophiostoma</taxon>
    </lineage>
</organism>
<name>A0A6A6T4E9_9PLEO</name>
<dbReference type="AlphaFoldDB" id="A0A6A6T4E9"/>
<reference evidence="1" key="1">
    <citation type="journal article" date="2020" name="Stud. Mycol.">
        <title>101 Dothideomycetes genomes: a test case for predicting lifestyles and emergence of pathogens.</title>
        <authorList>
            <person name="Haridas S."/>
            <person name="Albert R."/>
            <person name="Binder M."/>
            <person name="Bloem J."/>
            <person name="Labutti K."/>
            <person name="Salamov A."/>
            <person name="Andreopoulos B."/>
            <person name="Baker S."/>
            <person name="Barry K."/>
            <person name="Bills G."/>
            <person name="Bluhm B."/>
            <person name="Cannon C."/>
            <person name="Castanera R."/>
            <person name="Culley D."/>
            <person name="Daum C."/>
            <person name="Ezra D."/>
            <person name="Gonzalez J."/>
            <person name="Henrissat B."/>
            <person name="Kuo A."/>
            <person name="Liang C."/>
            <person name="Lipzen A."/>
            <person name="Lutzoni F."/>
            <person name="Magnuson J."/>
            <person name="Mondo S."/>
            <person name="Nolan M."/>
            <person name="Ohm R."/>
            <person name="Pangilinan J."/>
            <person name="Park H.-J."/>
            <person name="Ramirez L."/>
            <person name="Alfaro M."/>
            <person name="Sun H."/>
            <person name="Tritt A."/>
            <person name="Yoshinaga Y."/>
            <person name="Zwiers L.-H."/>
            <person name="Turgeon B."/>
            <person name="Goodwin S."/>
            <person name="Spatafora J."/>
            <person name="Crous P."/>
            <person name="Grigoriev I."/>
        </authorList>
    </citation>
    <scope>NUCLEOTIDE SEQUENCE</scope>
    <source>
        <strain evidence="1">CBS 122681</strain>
    </source>
</reference>
<proteinExistence type="predicted"/>
<protein>
    <submittedName>
        <fullName evidence="1">Uncharacterized protein</fullName>
    </submittedName>
</protein>
<evidence type="ECO:0000313" key="2">
    <source>
        <dbReference type="Proteomes" id="UP000799324"/>
    </source>
</evidence>
<accession>A0A6A6T4E9</accession>
<evidence type="ECO:0000313" key="1">
    <source>
        <dbReference type="EMBL" id="KAF2654776.1"/>
    </source>
</evidence>
<dbReference type="EMBL" id="MU004359">
    <property type="protein sequence ID" value="KAF2654776.1"/>
    <property type="molecule type" value="Genomic_DNA"/>
</dbReference>
<keyword evidence="2" id="KW-1185">Reference proteome</keyword>
<gene>
    <name evidence="1" type="ORF">K491DRAFT_693581</name>
</gene>
<sequence length="71" mass="8095">MRLSLLLMRNDKIKGKVNRRDRLQHQLYKNASQTHIERGISQSLEANFTSTSSPCPLPASDFSARLRIAVQ</sequence>